<comment type="caution">
    <text evidence="2">The sequence shown here is derived from an EMBL/GenBank/DDBJ whole genome shotgun (WGS) entry which is preliminary data.</text>
</comment>
<dbReference type="Proteomes" id="UP000569329">
    <property type="component" value="Unassembled WGS sequence"/>
</dbReference>
<keyword evidence="1" id="KW-1133">Transmembrane helix</keyword>
<name>A0A839DUB2_9PSEU</name>
<dbReference type="AlphaFoldDB" id="A0A839DUB2"/>
<evidence type="ECO:0008006" key="4">
    <source>
        <dbReference type="Google" id="ProtNLM"/>
    </source>
</evidence>
<dbReference type="EMBL" id="JACGWZ010000001">
    <property type="protein sequence ID" value="MBA8822865.1"/>
    <property type="molecule type" value="Genomic_DNA"/>
</dbReference>
<dbReference type="InterPro" id="IPR025443">
    <property type="entry name" value="DUF4307"/>
</dbReference>
<dbReference type="Pfam" id="PF14155">
    <property type="entry name" value="DUF4307"/>
    <property type="match status" value="1"/>
</dbReference>
<evidence type="ECO:0000256" key="1">
    <source>
        <dbReference type="SAM" id="Phobius"/>
    </source>
</evidence>
<dbReference type="RefSeq" id="WP_328795824.1">
    <property type="nucleotide sequence ID" value="NZ_JACGWZ010000001.1"/>
</dbReference>
<keyword evidence="1" id="KW-0472">Membrane</keyword>
<organism evidence="2 3">
    <name type="scientific">Halosaccharopolyspora lacisalsi</name>
    <dbReference type="NCBI Taxonomy" id="1000566"/>
    <lineage>
        <taxon>Bacteria</taxon>
        <taxon>Bacillati</taxon>
        <taxon>Actinomycetota</taxon>
        <taxon>Actinomycetes</taxon>
        <taxon>Pseudonocardiales</taxon>
        <taxon>Pseudonocardiaceae</taxon>
        <taxon>Halosaccharopolyspora</taxon>
    </lineage>
</organism>
<reference evidence="2 3" key="1">
    <citation type="submission" date="2020-07" db="EMBL/GenBank/DDBJ databases">
        <title>Sequencing the genomes of 1000 actinobacteria strains.</title>
        <authorList>
            <person name="Klenk H.-P."/>
        </authorList>
    </citation>
    <scope>NUCLEOTIDE SEQUENCE [LARGE SCALE GENOMIC DNA]</scope>
    <source>
        <strain evidence="2 3">DSM 45975</strain>
    </source>
</reference>
<protein>
    <recommendedName>
        <fullName evidence="4">DUF4307 domain-containing protein</fullName>
    </recommendedName>
</protein>
<feature type="transmembrane region" description="Helical" evidence="1">
    <location>
        <begin position="26"/>
        <end position="44"/>
    </location>
</feature>
<gene>
    <name evidence="2" type="ORF">FHX42_000194</name>
</gene>
<evidence type="ECO:0000313" key="2">
    <source>
        <dbReference type="EMBL" id="MBA8822865.1"/>
    </source>
</evidence>
<keyword evidence="3" id="KW-1185">Reference proteome</keyword>
<evidence type="ECO:0000313" key="3">
    <source>
        <dbReference type="Proteomes" id="UP000569329"/>
    </source>
</evidence>
<proteinExistence type="predicted"/>
<sequence>MTDQQPPEGRYGVRPRKRSPSNRMRWLLTALVALAGLGAAFVAYDNLGSAPIEGKRMTYRALDDNSLRMTLEVRRDQPRRPAVCVVRARSLDGTETGRREVLVPPSSGLSHPTTVITTSQPPVAGNVYGCDYDVPEYLLEPTRPTG</sequence>
<keyword evidence="1" id="KW-0812">Transmembrane</keyword>
<accession>A0A839DUB2</accession>